<dbReference type="InterPro" id="IPR052398">
    <property type="entry name" value="Ubiquitin_hydrolase_53/54"/>
</dbReference>
<dbReference type="InterPro" id="IPR028889">
    <property type="entry name" value="USP"/>
</dbReference>
<dbReference type="OrthoDB" id="205782at2759"/>
<dbReference type="InterPro" id="IPR001394">
    <property type="entry name" value="Peptidase_C19_UCH"/>
</dbReference>
<dbReference type="SUPFAM" id="SSF54001">
    <property type="entry name" value="Cysteine proteinases"/>
    <property type="match status" value="1"/>
</dbReference>
<proteinExistence type="predicted"/>
<feature type="compositionally biased region" description="Basic and acidic residues" evidence="4">
    <location>
        <begin position="303"/>
        <end position="312"/>
    </location>
</feature>
<reference evidence="6 7" key="1">
    <citation type="journal article" date="2017" name="Plant Biotechnol. J.">
        <title>A comprehensive draft genome sequence for lupin (Lupinus angustifolius), an emerging health food: insights into plant-microbe interactions and legume evolution.</title>
        <authorList>
            <person name="Hane J.K."/>
            <person name="Ming Y."/>
            <person name="Kamphuis L.G."/>
            <person name="Nelson M.N."/>
            <person name="Garg G."/>
            <person name="Atkins C.A."/>
            <person name="Bayer P.E."/>
            <person name="Bravo A."/>
            <person name="Bringans S."/>
            <person name="Cannon S."/>
            <person name="Edwards D."/>
            <person name="Foley R."/>
            <person name="Gao L.L."/>
            <person name="Harrison M.J."/>
            <person name="Huang W."/>
            <person name="Hurgobin B."/>
            <person name="Li S."/>
            <person name="Liu C.W."/>
            <person name="McGrath A."/>
            <person name="Morahan G."/>
            <person name="Murray J."/>
            <person name="Weller J."/>
            <person name="Jian J."/>
            <person name="Singh K.B."/>
        </authorList>
    </citation>
    <scope>NUCLEOTIDE SEQUENCE [LARGE SCALE GENOMIC DNA]</scope>
    <source>
        <strain evidence="7">cv. Tanjil</strain>
        <tissue evidence="6">Whole plant</tissue>
    </source>
</reference>
<evidence type="ECO:0000256" key="1">
    <source>
        <dbReference type="ARBA" id="ARBA00022786"/>
    </source>
</evidence>
<name>A0A4P1RUB6_LUPAN</name>
<feature type="compositionally biased region" description="Basic residues" evidence="4">
    <location>
        <begin position="985"/>
        <end position="996"/>
    </location>
</feature>
<dbReference type="STRING" id="3871.A0A4P1RUB6"/>
<dbReference type="SUPFAM" id="SSF48452">
    <property type="entry name" value="TPR-like"/>
    <property type="match status" value="1"/>
</dbReference>
<feature type="domain" description="USP" evidence="5">
    <location>
        <begin position="1320"/>
        <end position="1654"/>
    </location>
</feature>
<dbReference type="PANTHER" id="PTHR22975">
    <property type="entry name" value="UBIQUITIN SPECIFIC PROTEINASE"/>
    <property type="match status" value="1"/>
</dbReference>
<dbReference type="InterPro" id="IPR038765">
    <property type="entry name" value="Papain-like_cys_pep_sf"/>
</dbReference>
<dbReference type="Gene3D" id="3.90.70.10">
    <property type="entry name" value="Cysteine proteinases"/>
    <property type="match status" value="1"/>
</dbReference>
<feature type="compositionally biased region" description="Basic residues" evidence="4">
    <location>
        <begin position="1"/>
        <end position="13"/>
    </location>
</feature>
<dbReference type="Pfam" id="PF04781">
    <property type="entry name" value="DUF627"/>
    <property type="match status" value="1"/>
</dbReference>
<dbReference type="GO" id="GO:0004843">
    <property type="term" value="F:cysteine-type deubiquitinase activity"/>
    <property type="evidence" value="ECO:0007669"/>
    <property type="project" value="InterPro"/>
</dbReference>
<keyword evidence="3" id="KW-0175">Coiled coil</keyword>
<feature type="coiled-coil region" evidence="3">
    <location>
        <begin position="1034"/>
        <end position="1074"/>
    </location>
</feature>
<keyword evidence="7" id="KW-1185">Reference proteome</keyword>
<feature type="region of interest" description="Disordered" evidence="4">
    <location>
        <begin position="1"/>
        <end position="32"/>
    </location>
</feature>
<sequence>MGNKKRNPPRSKHSPAASPVTQSAIGGAADVSPDSDSCMVVSDLALHNPSNKVELPLRTEGSVYSSIKVECDKALNAFRRGNHNRALKMMKDLCSKYEGSVYAGFTQRVQGFVLYKVSSIMNDPAVKQRHLKNAVDSARKATELSPNSIEFSMFYGNLLLEAATESKDYEDVVQECERALAVENPNDPAKESLQDESEHKSSTEESRIAHVQNELRQLIQKSNIASLSTWMKTLGNGEERFRLIPIRRPAEDPMEMRLVQNRRPNEIKKVSKTPEERRKEIEVRVAAARLLQQKSESPQFPNEADREERELDLASVSGHRIGDRRGKYGNARKNGSTDERRNWVHSYWNSLSMEMKKELLRIRISDLKSHFGLSKDTLPIDILSEALSYVEFSKTWKVWLCSECDEKHSNPESHRQHVMQEHMRNLLPKMQRLLPQNVDNEWIEMILNSSWKPLDVSAAIRMLGNKSKFMVSPFTEDSYFGPHTHKYAHTQNFNDCFKDASDSYHEKENLRYDLDTGTIKVSDYCEITGGNVTEGLEDQGSITYPCADNWPVSDDSERAKLLEKVHALFEMLIRHKFLAATHLNKVIQFTMGEIQGLSAGSQLVNRGVDKTPMCICFLGASQLKKILQFLQELSQACGLGRYPDKTNGPVNDSHSISQVPEIKEQIVLNGDSSCLLLDECLLPTQVTPGTAQGFVLDDVTSPGSPDGISSNKDAFLSWIFSSSPIGDQLTSWIRTKEDKKNQGKEIVEMLEKEFLQLQGLCEKKFGRISYEEALQTVENLCLEEGKKREHGGEFVQRSYESLLRKRREELTETENDVAYVSNRFELDAISNVLQEAEAMNVNQFGYEETYAGVNSQLCDLESGEDEWRMKDYLHQMDGCIEIAIQKLKEHLSIELSKIDARIIKNVTDMQQMELRLGPISAYDYRAILLPLVKSYLRAVLEDLAEKDATEKSDAAREAFLAELALDSKKVKGGSENTKHLDKTKDKKKNKDHRKTRDFKATSGNEQLLLRDTIPYSNPVAPDSDFQDVVVTVNGDDLEQQEDEFKRKIELEEEEKKLEETLEFQRRVENEAKQKHLAEQQKKSSGIYLEEVVEKLQDAQLEAVADGTDVHEHLRPHTQEQLAKENGFPSNMDSVLITPANGSLGEAKSADSTSQKIGYLHPTEVKQDLPNGVVSENGLQLPDRRQGKKHRRHKNSSRTADGKVEPVSSEKENTENTDIDNHLREQIKSHNNQDASNVWENSGSNALKELKMKDEEEERFQADLKRAVRQSLDTYQARSKMPPVSGLRMFERASSQVDSSDFVPEGVPSKDVSGGATLLGSGLKNEVGEYNCFLNVIIQSLWHIRRFREEFLGRSRSEHDHVGNPCVVCALYEIFTALNLASKDSRREAVAPTSLRIALSNLYPDSNFFQEAQMNDASEVLAVIFDCLHRSFTRGSSVSDAESVESNCMGSWDCANRTCIAHSLFGMDIFEQMNCYHCGLESRHLKYTSFFHNINANALRTMKDMCSETESSFDELLNLVEMNHQLACDLEVGGCSKLNYIHHFLSARPHVFMTVLGWQNTCESADDIKGTLAALSTELDISVLYRGLDPKSTHSLVSMVCYYGQHYHCFAYSHDRQQWIMYDDKTVKIIGGWVDVLTMCERGHLQPQVLFYEAVN</sequence>
<evidence type="ECO:0000313" key="6">
    <source>
        <dbReference type="EMBL" id="OIW18374.1"/>
    </source>
</evidence>
<dbReference type="InterPro" id="IPR006865">
    <property type="entry name" value="DUF629"/>
</dbReference>
<feature type="region of interest" description="Disordered" evidence="4">
    <location>
        <begin position="294"/>
        <end position="316"/>
    </location>
</feature>
<feature type="region of interest" description="Disordered" evidence="4">
    <location>
        <begin position="181"/>
        <end position="207"/>
    </location>
</feature>
<evidence type="ECO:0000256" key="4">
    <source>
        <dbReference type="SAM" id="MobiDB-lite"/>
    </source>
</evidence>
<accession>A0A4P1RUB6</accession>
<dbReference type="PANTHER" id="PTHR22975:SF9">
    <property type="entry name" value="ECHINUS SPLICE FORM 3"/>
    <property type="match status" value="1"/>
</dbReference>
<dbReference type="GO" id="GO:0016579">
    <property type="term" value="P:protein deubiquitination"/>
    <property type="evidence" value="ECO:0007669"/>
    <property type="project" value="InterPro"/>
</dbReference>
<gene>
    <name evidence="6" type="ORF">TanjilG_31514</name>
</gene>
<organism evidence="6 7">
    <name type="scientific">Lupinus angustifolius</name>
    <name type="common">Narrow-leaved blue lupine</name>
    <dbReference type="NCBI Taxonomy" id="3871"/>
    <lineage>
        <taxon>Eukaryota</taxon>
        <taxon>Viridiplantae</taxon>
        <taxon>Streptophyta</taxon>
        <taxon>Embryophyta</taxon>
        <taxon>Tracheophyta</taxon>
        <taxon>Spermatophyta</taxon>
        <taxon>Magnoliopsida</taxon>
        <taxon>eudicotyledons</taxon>
        <taxon>Gunneridae</taxon>
        <taxon>Pentapetalae</taxon>
        <taxon>rosids</taxon>
        <taxon>fabids</taxon>
        <taxon>Fabales</taxon>
        <taxon>Fabaceae</taxon>
        <taxon>Papilionoideae</taxon>
        <taxon>50 kb inversion clade</taxon>
        <taxon>genistoids sensu lato</taxon>
        <taxon>core genistoids</taxon>
        <taxon>Genisteae</taxon>
        <taxon>Lupinus</taxon>
    </lineage>
</organism>
<feature type="compositionally biased region" description="Basic and acidic residues" evidence="4">
    <location>
        <begin position="188"/>
        <end position="207"/>
    </location>
</feature>
<evidence type="ECO:0000256" key="2">
    <source>
        <dbReference type="ARBA" id="ARBA00022801"/>
    </source>
</evidence>
<dbReference type="PROSITE" id="PS50235">
    <property type="entry name" value="USP_3"/>
    <property type="match status" value="1"/>
</dbReference>
<dbReference type="Pfam" id="PF00443">
    <property type="entry name" value="UCH"/>
    <property type="match status" value="1"/>
</dbReference>
<dbReference type="EMBL" id="CM007361">
    <property type="protein sequence ID" value="OIW18374.1"/>
    <property type="molecule type" value="Genomic_DNA"/>
</dbReference>
<feature type="compositionally biased region" description="Basic residues" evidence="4">
    <location>
        <begin position="1185"/>
        <end position="1195"/>
    </location>
</feature>
<dbReference type="InterPro" id="IPR006866">
    <property type="entry name" value="DUF627_N"/>
</dbReference>
<evidence type="ECO:0000256" key="3">
    <source>
        <dbReference type="SAM" id="Coils"/>
    </source>
</evidence>
<feature type="region of interest" description="Disordered" evidence="4">
    <location>
        <begin position="1116"/>
        <end position="1220"/>
    </location>
</feature>
<keyword evidence="2" id="KW-0378">Hydrolase</keyword>
<dbReference type="Pfam" id="PF04780">
    <property type="entry name" value="DUF629"/>
    <property type="match status" value="1"/>
</dbReference>
<dbReference type="InterPro" id="IPR011990">
    <property type="entry name" value="TPR-like_helical_dom_sf"/>
</dbReference>
<dbReference type="Proteomes" id="UP000188354">
    <property type="component" value="Chromosome LG01"/>
</dbReference>
<evidence type="ECO:0000259" key="5">
    <source>
        <dbReference type="PROSITE" id="PS50235"/>
    </source>
</evidence>
<keyword evidence="1" id="KW-0833">Ubl conjugation pathway</keyword>
<dbReference type="Gramene" id="OIW18374">
    <property type="protein sequence ID" value="OIW18374"/>
    <property type="gene ID" value="TanjilG_31514"/>
</dbReference>
<evidence type="ECO:0000313" key="7">
    <source>
        <dbReference type="Proteomes" id="UP000188354"/>
    </source>
</evidence>
<protein>
    <recommendedName>
        <fullName evidence="5">USP domain-containing protein</fullName>
    </recommendedName>
</protein>
<dbReference type="Gene3D" id="1.25.40.10">
    <property type="entry name" value="Tetratricopeptide repeat domain"/>
    <property type="match status" value="1"/>
</dbReference>
<dbReference type="CDD" id="cd02257">
    <property type="entry name" value="Peptidase_C19"/>
    <property type="match status" value="1"/>
</dbReference>
<feature type="compositionally biased region" description="Basic and acidic residues" evidence="4">
    <location>
        <begin position="1199"/>
        <end position="1220"/>
    </location>
</feature>
<feature type="region of interest" description="Disordered" evidence="4">
    <location>
        <begin position="971"/>
        <end position="1001"/>
    </location>
</feature>